<feature type="transmembrane region" description="Helical" evidence="6">
    <location>
        <begin position="193"/>
        <end position="215"/>
    </location>
</feature>
<keyword evidence="4 6" id="KW-1133">Transmembrane helix</keyword>
<dbReference type="InterPro" id="IPR000620">
    <property type="entry name" value="EamA_dom"/>
</dbReference>
<evidence type="ECO:0000256" key="3">
    <source>
        <dbReference type="ARBA" id="ARBA00022692"/>
    </source>
</evidence>
<feature type="transmembrane region" description="Helical" evidence="6">
    <location>
        <begin position="252"/>
        <end position="272"/>
    </location>
</feature>
<keyword evidence="5 6" id="KW-0472">Membrane</keyword>
<keyword evidence="9" id="KW-1185">Reference proteome</keyword>
<evidence type="ECO:0000313" key="8">
    <source>
        <dbReference type="EMBL" id="MZQ88167.1"/>
    </source>
</evidence>
<comment type="caution">
    <text evidence="8">The sequence shown here is derived from an EMBL/GenBank/DDBJ whole genome shotgun (WGS) entry which is preliminary data.</text>
</comment>
<evidence type="ECO:0000259" key="7">
    <source>
        <dbReference type="Pfam" id="PF00892"/>
    </source>
</evidence>
<feature type="domain" description="EamA" evidence="7">
    <location>
        <begin position="10"/>
        <end position="141"/>
    </location>
</feature>
<evidence type="ECO:0000256" key="1">
    <source>
        <dbReference type="ARBA" id="ARBA00004141"/>
    </source>
</evidence>
<dbReference type="SUPFAM" id="SSF103481">
    <property type="entry name" value="Multidrug resistance efflux transporter EmrE"/>
    <property type="match status" value="2"/>
</dbReference>
<dbReference type="OrthoDB" id="184388at2"/>
<evidence type="ECO:0000256" key="5">
    <source>
        <dbReference type="ARBA" id="ARBA00023136"/>
    </source>
</evidence>
<feature type="transmembrane region" description="Helical" evidence="6">
    <location>
        <begin position="278"/>
        <end position="295"/>
    </location>
</feature>
<feature type="domain" description="EamA" evidence="7">
    <location>
        <begin position="160"/>
        <end position="295"/>
    </location>
</feature>
<dbReference type="RefSeq" id="WP_161343494.1">
    <property type="nucleotide sequence ID" value="NZ_BMGW01000002.1"/>
</dbReference>
<evidence type="ECO:0000256" key="2">
    <source>
        <dbReference type="ARBA" id="ARBA00007362"/>
    </source>
</evidence>
<gene>
    <name evidence="8" type="ORF">GS660_03525</name>
</gene>
<dbReference type="EMBL" id="WWNR01000002">
    <property type="protein sequence ID" value="MZQ88167.1"/>
    <property type="molecule type" value="Genomic_DNA"/>
</dbReference>
<feature type="transmembrane region" description="Helical" evidence="6">
    <location>
        <begin position="38"/>
        <end position="59"/>
    </location>
</feature>
<dbReference type="Gene3D" id="1.10.3730.20">
    <property type="match status" value="1"/>
</dbReference>
<dbReference type="InterPro" id="IPR037185">
    <property type="entry name" value="EmrE-like"/>
</dbReference>
<reference evidence="8 9" key="1">
    <citation type="submission" date="2020-01" db="EMBL/GenBank/DDBJ databases">
        <title>Frigidibacter albus SP32T (=CGMCC 1.13995T).</title>
        <authorList>
            <person name="Liao X."/>
        </authorList>
    </citation>
    <scope>NUCLEOTIDE SEQUENCE [LARGE SCALE GENOMIC DNA]</scope>
    <source>
        <strain evidence="8 9">SP32</strain>
    </source>
</reference>
<proteinExistence type="inferred from homology"/>
<accession>A0A6L8VCY1</accession>
<evidence type="ECO:0000256" key="6">
    <source>
        <dbReference type="SAM" id="Phobius"/>
    </source>
</evidence>
<feature type="transmembrane region" description="Helical" evidence="6">
    <location>
        <begin position="102"/>
        <end position="119"/>
    </location>
</feature>
<dbReference type="PANTHER" id="PTHR32322:SF2">
    <property type="entry name" value="EAMA DOMAIN-CONTAINING PROTEIN"/>
    <property type="match status" value="1"/>
</dbReference>
<feature type="transmembrane region" description="Helical" evidence="6">
    <location>
        <begin position="12"/>
        <end position="32"/>
    </location>
</feature>
<feature type="transmembrane region" description="Helical" evidence="6">
    <location>
        <begin position="71"/>
        <end position="90"/>
    </location>
</feature>
<dbReference type="GO" id="GO:0016020">
    <property type="term" value="C:membrane"/>
    <property type="evidence" value="ECO:0007669"/>
    <property type="project" value="UniProtKB-SubCell"/>
</dbReference>
<sequence length="303" mass="32218">MQRKDRIDMFGAVSLTGFALFLAINQVVIKLVNEGLQPVFFAGARSALAVLCLWAFMAWRGRPPRLSRAMAVPGLLIGLCFSAEFLLLFLALDLTTVTRSAILFYSMPVWMAIGAHLWMPGERIGPAKAVGLALALAGVSWALLDRAAGAPAPGQAPSLLGDLCALGAAIGWAATALMARATRLRGERPEMQLFWQVLVSAPVLLIAAPLFGPLIRELQPVHIAGLVFHAVAVVSAGFMFWLWLLSVYPVSGVASFSFLSPVFSVGLGWALLGEQVGLSLIGALVLVAVGIVLINRPRRAVAL</sequence>
<name>A0A6L8VCY1_9RHOB</name>
<dbReference type="PANTHER" id="PTHR32322">
    <property type="entry name" value="INNER MEMBRANE TRANSPORTER"/>
    <property type="match status" value="1"/>
</dbReference>
<dbReference type="Pfam" id="PF00892">
    <property type="entry name" value="EamA"/>
    <property type="match status" value="2"/>
</dbReference>
<dbReference type="Proteomes" id="UP000477083">
    <property type="component" value="Unassembled WGS sequence"/>
</dbReference>
<feature type="transmembrane region" description="Helical" evidence="6">
    <location>
        <begin position="159"/>
        <end position="181"/>
    </location>
</feature>
<dbReference type="InterPro" id="IPR050638">
    <property type="entry name" value="AA-Vitamin_Transporters"/>
</dbReference>
<comment type="subcellular location">
    <subcellularLocation>
        <location evidence="1">Membrane</location>
        <topology evidence="1">Multi-pass membrane protein</topology>
    </subcellularLocation>
</comment>
<comment type="similarity">
    <text evidence="2">Belongs to the EamA transporter family.</text>
</comment>
<feature type="transmembrane region" description="Helical" evidence="6">
    <location>
        <begin position="126"/>
        <end position="144"/>
    </location>
</feature>
<organism evidence="8 9">
    <name type="scientific">Frigidibacter albus</name>
    <dbReference type="NCBI Taxonomy" id="1465486"/>
    <lineage>
        <taxon>Bacteria</taxon>
        <taxon>Pseudomonadati</taxon>
        <taxon>Pseudomonadota</taxon>
        <taxon>Alphaproteobacteria</taxon>
        <taxon>Rhodobacterales</taxon>
        <taxon>Paracoccaceae</taxon>
        <taxon>Frigidibacter</taxon>
    </lineage>
</organism>
<feature type="transmembrane region" description="Helical" evidence="6">
    <location>
        <begin position="221"/>
        <end position="245"/>
    </location>
</feature>
<keyword evidence="3 6" id="KW-0812">Transmembrane</keyword>
<evidence type="ECO:0000313" key="9">
    <source>
        <dbReference type="Proteomes" id="UP000477083"/>
    </source>
</evidence>
<dbReference type="AlphaFoldDB" id="A0A6L8VCY1"/>
<evidence type="ECO:0000256" key="4">
    <source>
        <dbReference type="ARBA" id="ARBA00022989"/>
    </source>
</evidence>
<protein>
    <submittedName>
        <fullName evidence="8">EamA family transporter</fullName>
    </submittedName>
</protein>